<dbReference type="PANTHER" id="PTHR23389">
    <property type="entry name" value="CHROMOSOME TRANSMISSION FIDELITY FACTOR 18"/>
    <property type="match status" value="1"/>
</dbReference>
<keyword evidence="4 7" id="KW-0547">Nucleotide-binding</keyword>
<accession>A0A8T3VLY5</accession>
<dbReference type="GO" id="GO:0005524">
    <property type="term" value="F:ATP binding"/>
    <property type="evidence" value="ECO:0007669"/>
    <property type="project" value="UniProtKB-UniRule"/>
</dbReference>
<dbReference type="Gene3D" id="3.40.50.300">
    <property type="entry name" value="P-loop containing nucleotide triphosphate hydrolases"/>
    <property type="match status" value="1"/>
</dbReference>
<dbReference type="CDD" id="cd18140">
    <property type="entry name" value="HLD_clamp_RFC"/>
    <property type="match status" value="1"/>
</dbReference>
<feature type="compositionally biased region" description="Basic and acidic residues" evidence="8">
    <location>
        <begin position="500"/>
        <end position="517"/>
    </location>
</feature>
<dbReference type="InterPro" id="IPR003593">
    <property type="entry name" value="AAA+_ATPase"/>
</dbReference>
<dbReference type="NCBIfam" id="NF003233">
    <property type="entry name" value="PRK04195.2-3"/>
    <property type="match status" value="1"/>
</dbReference>
<evidence type="ECO:0000256" key="5">
    <source>
        <dbReference type="ARBA" id="ARBA00022840"/>
    </source>
</evidence>
<evidence type="ECO:0000256" key="4">
    <source>
        <dbReference type="ARBA" id="ARBA00022741"/>
    </source>
</evidence>
<dbReference type="Proteomes" id="UP000732619">
    <property type="component" value="Unassembled WGS sequence"/>
</dbReference>
<dbReference type="InterPro" id="IPR027417">
    <property type="entry name" value="P-loop_NTPase"/>
</dbReference>
<dbReference type="Pfam" id="PF21960">
    <property type="entry name" value="RCF1-5-like_lid"/>
    <property type="match status" value="1"/>
</dbReference>
<dbReference type="InterPro" id="IPR003959">
    <property type="entry name" value="ATPase_AAA_core"/>
</dbReference>
<comment type="similarity">
    <text evidence="1 7">Belongs to the activator 1 small subunits family. RfcL subfamily.</text>
</comment>
<dbReference type="SUPFAM" id="SSF52540">
    <property type="entry name" value="P-loop containing nucleoside triphosphate hydrolases"/>
    <property type="match status" value="1"/>
</dbReference>
<protein>
    <recommendedName>
        <fullName evidence="2 7">Replication factor C large subunit</fullName>
        <shortName evidence="7">RFC large subunit</shortName>
    </recommendedName>
    <alternativeName>
        <fullName evidence="6 7">Clamp loader large subunit</fullName>
    </alternativeName>
</protein>
<evidence type="ECO:0000256" key="8">
    <source>
        <dbReference type="SAM" id="MobiDB-lite"/>
    </source>
</evidence>
<dbReference type="GO" id="GO:0016887">
    <property type="term" value="F:ATP hydrolysis activity"/>
    <property type="evidence" value="ECO:0007669"/>
    <property type="project" value="InterPro"/>
</dbReference>
<comment type="caution">
    <text evidence="10">The sequence shown here is derived from an EMBL/GenBank/DDBJ whole genome shotgun (WGS) entry which is preliminary data.</text>
</comment>
<evidence type="ECO:0000256" key="7">
    <source>
        <dbReference type="HAMAP-Rule" id="MF_01508"/>
    </source>
</evidence>
<dbReference type="SMART" id="SM00382">
    <property type="entry name" value="AAA"/>
    <property type="match status" value="1"/>
</dbReference>
<dbReference type="EMBL" id="SUTG01000011">
    <property type="protein sequence ID" value="MBE6512242.1"/>
    <property type="molecule type" value="Genomic_DNA"/>
</dbReference>
<organism evidence="10 11">
    <name type="scientific">Methanobrevibacter olleyae</name>
    <dbReference type="NCBI Taxonomy" id="294671"/>
    <lineage>
        <taxon>Archaea</taxon>
        <taxon>Methanobacteriati</taxon>
        <taxon>Methanobacteriota</taxon>
        <taxon>Methanomada group</taxon>
        <taxon>Methanobacteria</taxon>
        <taxon>Methanobacteriales</taxon>
        <taxon>Methanobacteriaceae</taxon>
        <taxon>Methanobrevibacter</taxon>
    </lineage>
</organism>
<keyword evidence="3 7" id="KW-0235">DNA replication</keyword>
<feature type="region of interest" description="Disordered" evidence="8">
    <location>
        <begin position="485"/>
        <end position="526"/>
    </location>
</feature>
<feature type="binding site" evidence="7">
    <location>
        <begin position="45"/>
        <end position="52"/>
    </location>
    <ligand>
        <name>ATP</name>
        <dbReference type="ChEBI" id="CHEBI:30616"/>
    </ligand>
</feature>
<evidence type="ECO:0000256" key="6">
    <source>
        <dbReference type="ARBA" id="ARBA00032141"/>
    </source>
</evidence>
<dbReference type="PANTHER" id="PTHR23389:SF6">
    <property type="entry name" value="REPLICATION FACTOR C SUBUNIT 1"/>
    <property type="match status" value="1"/>
</dbReference>
<dbReference type="HAMAP" id="MF_01508">
    <property type="entry name" value="RfcL"/>
    <property type="match status" value="1"/>
</dbReference>
<dbReference type="InterPro" id="IPR023935">
    <property type="entry name" value="Rep_factor-C_lsu"/>
</dbReference>
<comment type="subunit">
    <text evidence="7">Heteromultimer composed of small subunits (RfcS) and large subunits (RfcL).</text>
</comment>
<feature type="domain" description="AAA+ ATPase" evidence="9">
    <location>
        <begin position="37"/>
        <end position="257"/>
    </location>
</feature>
<proteinExistence type="inferred from homology"/>
<dbReference type="CDD" id="cd00009">
    <property type="entry name" value="AAA"/>
    <property type="match status" value="1"/>
</dbReference>
<reference evidence="10" key="1">
    <citation type="submission" date="2019-04" db="EMBL/GenBank/DDBJ databases">
        <title>Evolution of Biomass-Degrading Anaerobic Consortia Revealed by Metagenomics.</title>
        <authorList>
            <person name="Peng X."/>
        </authorList>
    </citation>
    <scope>NUCLEOTIDE SEQUENCE</scope>
    <source>
        <strain evidence="10">SIG14</strain>
    </source>
</reference>
<evidence type="ECO:0000256" key="1">
    <source>
        <dbReference type="ARBA" id="ARBA00006878"/>
    </source>
</evidence>
<evidence type="ECO:0000256" key="3">
    <source>
        <dbReference type="ARBA" id="ARBA00022705"/>
    </source>
</evidence>
<dbReference type="InterPro" id="IPR047854">
    <property type="entry name" value="RFC_lid"/>
</dbReference>
<name>A0A8T3VLY5_METOL</name>
<evidence type="ECO:0000313" key="10">
    <source>
        <dbReference type="EMBL" id="MBE6512242.1"/>
    </source>
</evidence>
<evidence type="ECO:0000256" key="2">
    <source>
        <dbReference type="ARBA" id="ARBA00014793"/>
    </source>
</evidence>
<dbReference type="GO" id="GO:0003689">
    <property type="term" value="F:DNA clamp loader activity"/>
    <property type="evidence" value="ECO:0007669"/>
    <property type="project" value="UniProtKB-UniRule"/>
</dbReference>
<evidence type="ECO:0000313" key="11">
    <source>
        <dbReference type="Proteomes" id="UP000732619"/>
    </source>
</evidence>
<comment type="function">
    <text evidence="7">Part of the RFC clamp loader complex which loads the PCNA sliding clamp onto DNA.</text>
</comment>
<evidence type="ECO:0000259" key="9">
    <source>
        <dbReference type="SMART" id="SM00382"/>
    </source>
</evidence>
<dbReference type="GO" id="GO:0006260">
    <property type="term" value="P:DNA replication"/>
    <property type="evidence" value="ECO:0007669"/>
    <property type="project" value="UniProtKB-UniRule"/>
</dbReference>
<keyword evidence="5 7" id="KW-0067">ATP-binding</keyword>
<gene>
    <name evidence="7" type="primary">rfcL</name>
    <name evidence="10" type="ORF">E7Z75_03685</name>
</gene>
<dbReference type="Gene3D" id="1.10.8.60">
    <property type="match status" value="1"/>
</dbReference>
<dbReference type="Pfam" id="PF00004">
    <property type="entry name" value="AAA"/>
    <property type="match status" value="1"/>
</dbReference>
<dbReference type="NCBIfam" id="NF003229">
    <property type="entry name" value="PRK04195.1-5"/>
    <property type="match status" value="1"/>
</dbReference>
<sequence>MLWTDKYRPKTFDDVVGNVKQKAIIQKWVEKWKNGEPQPPLLLIGPAGTGKTTIAHIIAEEFSEYIELNASDKRSHDLLMTTIGESANTYSLFGNNRKLIIMDEVDGIHGTNDRGGTKALNKIIKESKQPIVMMANDFYSNKLTTIKKNAQVIKMDKIKSPSINKYLRDVVLKNEEIQVDKDVLMKLSKRSSGDLRSAVNTLQALVENGGELTEEALDSTSQKDNTSTIFDTVTWVLKSKNPEHVKRSLFENNEDPTLVMEYIAENIPREYESNREVQKAYEMISQADLYFGRTRSSQYYGYWKYASDFMGVGVSVSKRDTYRKFSKVVSPMAFSMMGRTRGKRALRDQIASKMEEKMHVSLQVAYTIFPYFEIMFENDEVAWEISDFLELEDDEIKFFRKKKIPKSVTNKMEKVKAEMREEEKEEWRKTIKDGIFREIPPQELEINEPDLNEDDLDDIDSHKNNTVIDIFDDFDDDELDEIANEYSLSNGPKSKLRKKKSDDESSKKKDKKEEQLDKGQTTLFSF</sequence>
<dbReference type="AlphaFoldDB" id="A0A8T3VLY5"/>